<sequence length="295" mass="33605">MALAAPASLLGLPKELRLHVYEHVLSLDIRYEVRKRHDKNLWGHYSYPLPNYDATLRLPWLHLLRTCKTIHDEIHDFMHRPSSPKASADRYTYEAELEPSQRWWAVLERLTWHKMPCPPARARRVVATINARHTHGPILDADGVNVSSIVNALYHALHHLLHCGPLLNPSKPLHKPMRIEELIVIYDYGETCTREETVAWEEQHLALWSKAGRHQPSFLGPSGEISGVLLTGMLSGYVGKVVVRCASGQHESMVETGLGVSDCITRGGFKWDGLRLRDFTDYFEELPVHLLNLEG</sequence>
<keyword evidence="2" id="KW-1185">Reference proteome</keyword>
<proteinExistence type="predicted"/>
<protein>
    <submittedName>
        <fullName evidence="1">Uncharacterized protein</fullName>
    </submittedName>
</protein>
<dbReference type="Proteomes" id="UP001324427">
    <property type="component" value="Unassembled WGS sequence"/>
</dbReference>
<evidence type="ECO:0000313" key="1">
    <source>
        <dbReference type="EMBL" id="KAK4545883.1"/>
    </source>
</evidence>
<dbReference type="EMBL" id="JAVFHQ010000017">
    <property type="protein sequence ID" value="KAK4545883.1"/>
    <property type="molecule type" value="Genomic_DNA"/>
</dbReference>
<gene>
    <name evidence="1" type="ORF">LTR36_002447</name>
</gene>
<reference evidence="1 2" key="1">
    <citation type="submission" date="2021-11" db="EMBL/GenBank/DDBJ databases">
        <title>Black yeast isolated from Biological Soil Crust.</title>
        <authorList>
            <person name="Kurbessoian T."/>
        </authorList>
    </citation>
    <scope>NUCLEOTIDE SEQUENCE [LARGE SCALE GENOMIC DNA]</scope>
    <source>
        <strain evidence="1 2">CCFEE 5522</strain>
    </source>
</reference>
<organism evidence="1 2">
    <name type="scientific">Oleoguttula mirabilis</name>
    <dbReference type="NCBI Taxonomy" id="1507867"/>
    <lineage>
        <taxon>Eukaryota</taxon>
        <taxon>Fungi</taxon>
        <taxon>Dikarya</taxon>
        <taxon>Ascomycota</taxon>
        <taxon>Pezizomycotina</taxon>
        <taxon>Dothideomycetes</taxon>
        <taxon>Dothideomycetidae</taxon>
        <taxon>Mycosphaerellales</taxon>
        <taxon>Teratosphaeriaceae</taxon>
        <taxon>Oleoguttula</taxon>
    </lineage>
</organism>
<dbReference type="AlphaFoldDB" id="A0AAV9JLN5"/>
<name>A0AAV9JLN5_9PEZI</name>
<evidence type="ECO:0000313" key="2">
    <source>
        <dbReference type="Proteomes" id="UP001324427"/>
    </source>
</evidence>
<accession>A0AAV9JLN5</accession>
<comment type="caution">
    <text evidence="1">The sequence shown here is derived from an EMBL/GenBank/DDBJ whole genome shotgun (WGS) entry which is preliminary data.</text>
</comment>